<dbReference type="OrthoDB" id="9810250at2"/>
<dbReference type="Proteomes" id="UP000480246">
    <property type="component" value="Unassembled WGS sequence"/>
</dbReference>
<dbReference type="Gene3D" id="1.10.357.10">
    <property type="entry name" value="Tetracycline Repressor, domain 2"/>
    <property type="match status" value="1"/>
</dbReference>
<dbReference type="InterPro" id="IPR009057">
    <property type="entry name" value="Homeodomain-like_sf"/>
</dbReference>
<evidence type="ECO:0000259" key="4">
    <source>
        <dbReference type="PROSITE" id="PS50977"/>
    </source>
</evidence>
<feature type="domain" description="HTH tetR-type" evidence="4">
    <location>
        <begin position="10"/>
        <end position="70"/>
    </location>
</feature>
<dbReference type="PANTHER" id="PTHR43479">
    <property type="entry name" value="ACREF/ENVCD OPERON REPRESSOR-RELATED"/>
    <property type="match status" value="1"/>
</dbReference>
<dbReference type="PROSITE" id="PS50977">
    <property type="entry name" value="HTH_TETR_2"/>
    <property type="match status" value="1"/>
</dbReference>
<dbReference type="GO" id="GO:0003677">
    <property type="term" value="F:DNA binding"/>
    <property type="evidence" value="ECO:0007669"/>
    <property type="project" value="UniProtKB-UniRule"/>
</dbReference>
<keyword evidence="2 3" id="KW-0238">DNA-binding</keyword>
<evidence type="ECO:0000313" key="6">
    <source>
        <dbReference type="Proteomes" id="UP000480246"/>
    </source>
</evidence>
<evidence type="ECO:0000256" key="2">
    <source>
        <dbReference type="ARBA" id="ARBA00023125"/>
    </source>
</evidence>
<name>A0A7C8KUL9_9BACI</name>
<evidence type="ECO:0000256" key="3">
    <source>
        <dbReference type="PROSITE-ProRule" id="PRU00335"/>
    </source>
</evidence>
<keyword evidence="1" id="KW-0678">Repressor</keyword>
<feature type="DNA-binding region" description="H-T-H motif" evidence="3">
    <location>
        <begin position="33"/>
        <end position="52"/>
    </location>
</feature>
<dbReference type="PANTHER" id="PTHR43479:SF7">
    <property type="entry name" value="TETR-FAMILY TRANSCRIPTIONAL REGULATOR"/>
    <property type="match status" value="1"/>
</dbReference>
<protein>
    <submittedName>
        <fullName evidence="5">TetR/AcrR family transcriptional regulator</fullName>
    </submittedName>
</protein>
<sequence>MCLSMDRRKKYTKMVLKDSFLKLLNQKQLSSITVKEICQLADINRSTFYSHYSDQYDLLYKMEEEIIADMNKYLNDCNLTKEEESLEVTEKLMEYIVENKEVCQTLLGENGDAAFLKKVMVVAKKNIIDNGFFGQPLHQDTAQYLSTFIVSGSIYVIKSWLANGMDKTPKELAIMINSFAKQGINSLLID</sequence>
<dbReference type="InterPro" id="IPR050624">
    <property type="entry name" value="HTH-type_Tx_Regulator"/>
</dbReference>
<evidence type="ECO:0000256" key="1">
    <source>
        <dbReference type="ARBA" id="ARBA00022491"/>
    </source>
</evidence>
<dbReference type="AlphaFoldDB" id="A0A7C8KUL9"/>
<dbReference type="SUPFAM" id="SSF46689">
    <property type="entry name" value="Homeodomain-like"/>
    <property type="match status" value="1"/>
</dbReference>
<dbReference type="InterPro" id="IPR039532">
    <property type="entry name" value="TetR_C_Firmicutes"/>
</dbReference>
<gene>
    <name evidence="5" type="ORF">F9U64_00805</name>
</gene>
<organism evidence="5 6">
    <name type="scientific">Gracilibacillus oryzae</name>
    <dbReference type="NCBI Taxonomy" id="1672701"/>
    <lineage>
        <taxon>Bacteria</taxon>
        <taxon>Bacillati</taxon>
        <taxon>Bacillota</taxon>
        <taxon>Bacilli</taxon>
        <taxon>Bacillales</taxon>
        <taxon>Bacillaceae</taxon>
        <taxon>Gracilibacillus</taxon>
    </lineage>
</organism>
<reference evidence="5 6" key="1">
    <citation type="submission" date="2019-10" db="EMBL/GenBank/DDBJ databases">
        <title>Gracilibacillus sp. nov. isolated from rice seeds.</title>
        <authorList>
            <person name="He S."/>
        </authorList>
    </citation>
    <scope>NUCLEOTIDE SEQUENCE [LARGE SCALE GENOMIC DNA]</scope>
    <source>
        <strain evidence="5 6">TD8</strain>
    </source>
</reference>
<keyword evidence="6" id="KW-1185">Reference proteome</keyword>
<proteinExistence type="predicted"/>
<dbReference type="InterPro" id="IPR001647">
    <property type="entry name" value="HTH_TetR"/>
</dbReference>
<evidence type="ECO:0000313" key="5">
    <source>
        <dbReference type="EMBL" id="KAB8139366.1"/>
    </source>
</evidence>
<dbReference type="Pfam" id="PF14278">
    <property type="entry name" value="TetR_C_8"/>
    <property type="match status" value="1"/>
</dbReference>
<dbReference type="EMBL" id="WEID01000004">
    <property type="protein sequence ID" value="KAB8139366.1"/>
    <property type="molecule type" value="Genomic_DNA"/>
</dbReference>
<comment type="caution">
    <text evidence="5">The sequence shown here is derived from an EMBL/GenBank/DDBJ whole genome shotgun (WGS) entry which is preliminary data.</text>
</comment>
<accession>A0A7C8KUL9</accession>